<evidence type="ECO:0000259" key="1">
    <source>
        <dbReference type="Pfam" id="PF19289"/>
    </source>
</evidence>
<dbReference type="AlphaFoldDB" id="A0A6B4K098"/>
<protein>
    <submittedName>
        <fullName evidence="2">PmbA family protein</fullName>
    </submittedName>
</protein>
<dbReference type="InterPro" id="IPR045569">
    <property type="entry name" value="Metalloprtase-TldD/E_C"/>
</dbReference>
<dbReference type="GO" id="GO:0008237">
    <property type="term" value="F:metallopeptidase activity"/>
    <property type="evidence" value="ECO:0007669"/>
    <property type="project" value="InterPro"/>
</dbReference>
<dbReference type="SUPFAM" id="SSF111283">
    <property type="entry name" value="Putative modulator of DNA gyrase, PmbA/TldD"/>
    <property type="match status" value="1"/>
</dbReference>
<dbReference type="InterPro" id="IPR036059">
    <property type="entry name" value="TldD/PmbA_sf"/>
</dbReference>
<evidence type="ECO:0000313" key="3">
    <source>
        <dbReference type="Proteomes" id="UP000472521"/>
    </source>
</evidence>
<dbReference type="PANTHER" id="PTHR43421">
    <property type="entry name" value="METALLOPROTEASE PMBA"/>
    <property type="match status" value="1"/>
</dbReference>
<dbReference type="GO" id="GO:0006508">
    <property type="term" value="P:proteolysis"/>
    <property type="evidence" value="ECO:0007669"/>
    <property type="project" value="InterPro"/>
</dbReference>
<accession>A0A6B4K098</accession>
<dbReference type="EMBL" id="SWND01000018">
    <property type="protein sequence ID" value="NFF03675.1"/>
    <property type="molecule type" value="Genomic_DNA"/>
</dbReference>
<dbReference type="PANTHER" id="PTHR43421:SF1">
    <property type="entry name" value="METALLOPROTEASE PMBA"/>
    <property type="match status" value="1"/>
</dbReference>
<reference evidence="2 3" key="1">
    <citation type="submission" date="2019-04" db="EMBL/GenBank/DDBJ databases">
        <title>Genome sequencing of Clostridium botulinum Groups I-IV and Clostridium butyricum.</title>
        <authorList>
            <person name="Brunt J."/>
            <person name="Van Vliet A.H.M."/>
            <person name="Stringer S.C."/>
            <person name="Carter A.T."/>
            <person name="Peck M.W."/>
        </authorList>
    </citation>
    <scope>NUCLEOTIDE SEQUENCE [LARGE SCALE GENOMIC DNA]</scope>
    <source>
        <strain evidence="2 3">IFR 18/054</strain>
    </source>
</reference>
<sequence length="406" mass="47364">MEKDKCIEGKLLSKGIKEYKIIRTISKSLKYIEYFGKTSIEELLEDKMLVRFKTEGGIAQFTVSSLQSDNIIDTIIEASIKNTMKMSFQWHDDNFSNVKIEQNKNYNRFCSFSVDDYIMWINEEMDNVLKEIKLSLNTVYTVNINKYCLRTNKVYLEQYNADSEFLCVENIKFKRKAKLSNIFFKDHIVDSIIENLNKAEIQSNNINLNQKQRILIKAEGVSALLNSYILMYYSNYVYLNQSFIKTNYIGKQISKSNFDLIAIPYNGIKFDSEGSRILKKVIVESGKLVNLLSNNSYSKYLNLNSFGNASLDTPNTISHQQLIFKFKNSERITYEAIDLIIYQFEYANMDFKDNEFRGIAICSDESGYFRTPISFNIKDAFDNIYPVDDKSTWINNVYCQDVIILR</sequence>
<dbReference type="InterPro" id="IPR047657">
    <property type="entry name" value="PmbA"/>
</dbReference>
<name>A0A6B4K098_CLOBO</name>
<dbReference type="Proteomes" id="UP000472521">
    <property type="component" value="Unassembled WGS sequence"/>
</dbReference>
<feature type="domain" description="Metalloprotease TldD/E C-terminal" evidence="1">
    <location>
        <begin position="211"/>
        <end position="331"/>
    </location>
</feature>
<evidence type="ECO:0000313" key="2">
    <source>
        <dbReference type="EMBL" id="NFF03675.1"/>
    </source>
</evidence>
<gene>
    <name evidence="2" type="ORF">FCV25_18450</name>
</gene>
<dbReference type="GO" id="GO:0005829">
    <property type="term" value="C:cytosol"/>
    <property type="evidence" value="ECO:0007669"/>
    <property type="project" value="TreeGrafter"/>
</dbReference>
<dbReference type="Pfam" id="PF19289">
    <property type="entry name" value="PmbA_TldD_3rd"/>
    <property type="match status" value="1"/>
</dbReference>
<organism evidence="2 3">
    <name type="scientific">Clostridium botulinum</name>
    <dbReference type="NCBI Taxonomy" id="1491"/>
    <lineage>
        <taxon>Bacteria</taxon>
        <taxon>Bacillati</taxon>
        <taxon>Bacillota</taxon>
        <taxon>Clostridia</taxon>
        <taxon>Eubacteriales</taxon>
        <taxon>Clostridiaceae</taxon>
        <taxon>Clostridium</taxon>
    </lineage>
</organism>
<comment type="caution">
    <text evidence="2">The sequence shown here is derived from an EMBL/GenBank/DDBJ whole genome shotgun (WGS) entry which is preliminary data.</text>
</comment>
<proteinExistence type="predicted"/>